<sequence>MFSPTSSAPSGDHQSDIPLDHPLDRTSRQLGQRPPTEDGYRTDYRLTSPGLTPASLSPHIQHPGLQTESQDSSHPPPVYVTRPPPSMQPPFYGYGTSGESNIASGIQIDRGGPNSYYADVHQETQAPGQFEYEDPLHGHRNYGGIAPGTAASRRVQEDDYLQQSGQFNPEATGRNNKRYLDDDDEDRRGGECRSTLKEMAELCPCLCFCCIFMTV</sequence>
<dbReference type="Proteomes" id="UP000827284">
    <property type="component" value="Unassembled WGS sequence"/>
</dbReference>
<keyword evidence="3" id="KW-1185">Reference proteome</keyword>
<proteinExistence type="predicted"/>
<gene>
    <name evidence="2" type="ORF">EMPS_00855</name>
</gene>
<accession>A0A9P3H1W0</accession>
<protein>
    <submittedName>
        <fullName evidence="2">Uncharacterized protein</fullName>
    </submittedName>
</protein>
<name>A0A9P3H1W0_9FUNG</name>
<reference evidence="2" key="1">
    <citation type="submission" date="2021-11" db="EMBL/GenBank/DDBJ databases">
        <authorList>
            <person name="Herlambang A."/>
            <person name="Guo Y."/>
            <person name="Takashima Y."/>
            <person name="Nishizawa T."/>
        </authorList>
    </citation>
    <scope>NUCLEOTIDE SEQUENCE</scope>
    <source>
        <strain evidence="2">E1425</strain>
    </source>
</reference>
<dbReference type="EMBL" id="BQFW01000001">
    <property type="protein sequence ID" value="GJJ68509.1"/>
    <property type="molecule type" value="Genomic_DNA"/>
</dbReference>
<evidence type="ECO:0000256" key="1">
    <source>
        <dbReference type="SAM" id="MobiDB-lite"/>
    </source>
</evidence>
<feature type="region of interest" description="Disordered" evidence="1">
    <location>
        <begin position="1"/>
        <end position="92"/>
    </location>
</feature>
<organism evidence="2 3">
    <name type="scientific">Entomortierella parvispora</name>
    <dbReference type="NCBI Taxonomy" id="205924"/>
    <lineage>
        <taxon>Eukaryota</taxon>
        <taxon>Fungi</taxon>
        <taxon>Fungi incertae sedis</taxon>
        <taxon>Mucoromycota</taxon>
        <taxon>Mortierellomycotina</taxon>
        <taxon>Mortierellomycetes</taxon>
        <taxon>Mortierellales</taxon>
        <taxon>Mortierellaceae</taxon>
        <taxon>Entomortierella</taxon>
    </lineage>
</organism>
<reference evidence="2" key="2">
    <citation type="journal article" date="2022" name="Microbiol. Resour. Announc.">
        <title>Whole-Genome Sequence of Entomortierella parvispora E1425, a Mucoromycotan Fungus Associated with Burkholderiaceae-Related Endosymbiotic Bacteria.</title>
        <authorList>
            <person name="Herlambang A."/>
            <person name="Guo Y."/>
            <person name="Takashima Y."/>
            <person name="Narisawa K."/>
            <person name="Ohta H."/>
            <person name="Nishizawa T."/>
        </authorList>
    </citation>
    <scope>NUCLEOTIDE SEQUENCE</scope>
    <source>
        <strain evidence="2">E1425</strain>
    </source>
</reference>
<feature type="compositionally biased region" description="Basic and acidic residues" evidence="1">
    <location>
        <begin position="35"/>
        <end position="44"/>
    </location>
</feature>
<evidence type="ECO:0000313" key="3">
    <source>
        <dbReference type="Proteomes" id="UP000827284"/>
    </source>
</evidence>
<feature type="compositionally biased region" description="Basic and acidic residues" evidence="1">
    <location>
        <begin position="13"/>
        <end position="27"/>
    </location>
</feature>
<feature type="compositionally biased region" description="Pro residues" evidence="1">
    <location>
        <begin position="74"/>
        <end position="88"/>
    </location>
</feature>
<comment type="caution">
    <text evidence="2">The sequence shown here is derived from an EMBL/GenBank/DDBJ whole genome shotgun (WGS) entry which is preliminary data.</text>
</comment>
<evidence type="ECO:0000313" key="2">
    <source>
        <dbReference type="EMBL" id="GJJ68509.1"/>
    </source>
</evidence>
<feature type="region of interest" description="Disordered" evidence="1">
    <location>
        <begin position="163"/>
        <end position="190"/>
    </location>
</feature>
<dbReference type="AlphaFoldDB" id="A0A9P3H1W0"/>
<feature type="compositionally biased region" description="Polar residues" evidence="1">
    <location>
        <begin position="64"/>
        <end position="73"/>
    </location>
</feature>